<keyword evidence="5" id="KW-0969">Cilium</keyword>
<dbReference type="SUPFAM" id="SSF50978">
    <property type="entry name" value="WD40 repeat-like"/>
    <property type="match status" value="2"/>
</dbReference>
<comment type="subcellular location">
    <subcellularLocation>
        <location evidence="1">Cell projection</location>
        <location evidence="1">Cilium</location>
    </subcellularLocation>
</comment>
<keyword evidence="9" id="KW-0472">Membrane</keyword>
<dbReference type="Pfam" id="PF25295">
    <property type="entry name" value="TPR_IFT122"/>
    <property type="match status" value="1"/>
</dbReference>
<dbReference type="GO" id="GO:0097730">
    <property type="term" value="C:non-motile cilium"/>
    <property type="evidence" value="ECO:0007669"/>
    <property type="project" value="TreeGrafter"/>
</dbReference>
<feature type="transmembrane region" description="Helical" evidence="9">
    <location>
        <begin position="217"/>
        <end position="242"/>
    </location>
</feature>
<keyword evidence="3 7" id="KW-0853">WD repeat</keyword>
<dbReference type="InterPro" id="IPR056152">
    <property type="entry name" value="Beta-prop_IFT122_2nd"/>
</dbReference>
<sequence>MRTVPKWVNKIHEADKVEFSSVHTICFSPDGSQLVVGAGEKVMVYDPRDGALVQLLQAHKGAVHAVAYCGDGKKFASGSADKNVIIWTSKMEGILKYSHSEPIQCLAYNPVTFHLASCALTDFAFWSMDVKAVQKFRVPGRITSCAWSTNGQFLAVGLAVGAVSIRDKVGDEVYRVTREAAVWAVTFSKSILVVTDWNDTLSFYNTQGQQILKDRNIGISALSVTMLGALVLVGGVGGWAVLTSEGVPILSTPQEWVWSIAPSPSFNNLAVACQDGTLWCYQIVFSTVHGLYRERYAYRENMTDVIIQHLTTGNKVRIKCHDRVQKIAIYKHRLAVQLPERVVVYEQGDVEGMLYRVREKLPQKTECSLLVATSDALLLCQDTKLSIIGRSIPKSWTVPAPIRYVKVTTLYFEEVLLLGLMNGQIWQVEPHHGSAKMVLHTPASVRCLDVSASRAYLAVVDESSVCRVYNLSTGELLFTEENISSVSWNSWCDELLSMSGGGLLSIKACHFPPATQPLAGSVVGFQIWQVEPHHGSAKMVLHTPASVRCLDVSASRAYLAVVDESSVCRVYNLSTGELLFTEENISSVSWNSWCDELLSMSGGGLLSIKACHFPPATQPLAGSVVGFQGGRVFCLQSNSMQTINVPLSHAVHQYIHHKMFNEAYSVACLGVTSLDWERLGVAALEELSFEIARKAFQRSENIVFLNLIDHLQERFEAGEKRAVVLGEVLAYRGRYADAARSFRSVGRDERALNLYVDLRMFNKAQEYVGEGEGLAALARRRAEWARHVNEPRAAAEMYLAAGDVKRAAELMAETGRRDMLIELARKLDKGSSGSLRYVAEALVKAGEPATAADVYQRLGDYIKVAQLAVAAGEWSRAFNLAREHAECKREVYLPYAHRMAQENRFVDAQKAYHMAGETATAMRVFTILVGNAVAEERFCDAGYLHHLLATQYLDTAAAATTDKERNTSLRDYKNNDRLARIYHAYDVVHRCVHEPFSLSQPEALLNAARYILALIESEPPAGVSMFCIYLCLSKQAKVLNANTLARQMLDKILGLQIPHKFQESVELLILKTRASTGVESRDDEVAPLCWRCRRHAPPLCASRCPYCRHALAHSLATHEVLPLVQFEPAEGITYEEALDLIERAPLPESTDAESSDGAEILRIDRDVDGTDPFLDKVEEDDDLGVVVCSRGALLQLSPASVVVIKRPPLPPLLYRNMLPELPATACQHCHNLFYLEDFEIQLVTKGHCPFCRHPADQPKGEDEESEDSLLNESSLTPTSPSNDRGSW</sequence>
<dbReference type="Gene3D" id="1.25.40.470">
    <property type="match status" value="1"/>
</dbReference>
<dbReference type="PROSITE" id="PS50082">
    <property type="entry name" value="WD_REPEATS_2"/>
    <property type="match status" value="1"/>
</dbReference>
<evidence type="ECO:0000256" key="1">
    <source>
        <dbReference type="ARBA" id="ARBA00004138"/>
    </source>
</evidence>
<evidence type="ECO:0000256" key="6">
    <source>
        <dbReference type="ARBA" id="ARBA00023273"/>
    </source>
</evidence>
<evidence type="ECO:0000256" key="2">
    <source>
        <dbReference type="ARBA" id="ARBA00019442"/>
    </source>
</evidence>
<keyword evidence="4" id="KW-0677">Repeat</keyword>
<evidence type="ECO:0000256" key="3">
    <source>
        <dbReference type="ARBA" id="ARBA00022574"/>
    </source>
</evidence>
<evidence type="ECO:0000256" key="4">
    <source>
        <dbReference type="ARBA" id="ARBA00022737"/>
    </source>
</evidence>
<evidence type="ECO:0000313" key="13">
    <source>
        <dbReference type="EMBL" id="PCG74368.1"/>
    </source>
</evidence>
<evidence type="ECO:0000256" key="9">
    <source>
        <dbReference type="SAM" id="Phobius"/>
    </source>
</evidence>
<dbReference type="Pfam" id="PF23381">
    <property type="entry name" value="Beta-prop_IFT122_1st"/>
    <property type="match status" value="1"/>
</dbReference>
<dbReference type="InterPro" id="IPR001680">
    <property type="entry name" value="WD40_rpt"/>
</dbReference>
<dbReference type="GO" id="GO:0061512">
    <property type="term" value="P:protein localization to cilium"/>
    <property type="evidence" value="ECO:0007669"/>
    <property type="project" value="TreeGrafter"/>
</dbReference>
<dbReference type="InterPro" id="IPR056153">
    <property type="entry name" value="Beta-prop_IFT122_1st"/>
</dbReference>
<dbReference type="STRING" id="7102.A0A2A4JRP7"/>
<keyword evidence="9" id="KW-0812">Transmembrane</keyword>
<dbReference type="InterPro" id="IPR039857">
    <property type="entry name" value="Ift122/121"/>
</dbReference>
<keyword evidence="6" id="KW-0966">Cell projection</keyword>
<evidence type="ECO:0000259" key="11">
    <source>
        <dbReference type="Pfam" id="PF23381"/>
    </source>
</evidence>
<evidence type="ECO:0000259" key="12">
    <source>
        <dbReference type="Pfam" id="PF25295"/>
    </source>
</evidence>
<dbReference type="GO" id="GO:0035721">
    <property type="term" value="P:intraciliary retrograde transport"/>
    <property type="evidence" value="ECO:0007669"/>
    <property type="project" value="TreeGrafter"/>
</dbReference>
<dbReference type="EMBL" id="NWSH01000761">
    <property type="protein sequence ID" value="PCG74368.1"/>
    <property type="molecule type" value="Genomic_DNA"/>
</dbReference>
<dbReference type="SMART" id="SM00320">
    <property type="entry name" value="WD40"/>
    <property type="match status" value="8"/>
</dbReference>
<dbReference type="Gene3D" id="2.130.10.10">
    <property type="entry name" value="YVTN repeat-like/Quinoprotein amine dehydrogenase"/>
    <property type="match status" value="3"/>
</dbReference>
<feature type="region of interest" description="Disordered" evidence="8">
    <location>
        <begin position="1254"/>
        <end position="1287"/>
    </location>
</feature>
<feature type="domain" description="Intraflagellar transport protein 122 homolog TPR" evidence="12">
    <location>
        <begin position="650"/>
        <end position="1024"/>
    </location>
</feature>
<feature type="domain" description="IFT122 second beta-propeller" evidence="10">
    <location>
        <begin position="534"/>
        <end position="640"/>
    </location>
</feature>
<organism evidence="13">
    <name type="scientific">Heliothis virescens</name>
    <name type="common">Tobacco budworm moth</name>
    <dbReference type="NCBI Taxonomy" id="7102"/>
    <lineage>
        <taxon>Eukaryota</taxon>
        <taxon>Metazoa</taxon>
        <taxon>Ecdysozoa</taxon>
        <taxon>Arthropoda</taxon>
        <taxon>Hexapoda</taxon>
        <taxon>Insecta</taxon>
        <taxon>Pterygota</taxon>
        <taxon>Neoptera</taxon>
        <taxon>Endopterygota</taxon>
        <taxon>Lepidoptera</taxon>
        <taxon>Glossata</taxon>
        <taxon>Ditrysia</taxon>
        <taxon>Noctuoidea</taxon>
        <taxon>Noctuidae</taxon>
        <taxon>Heliothinae</taxon>
        <taxon>Heliothis</taxon>
    </lineage>
</organism>
<keyword evidence="9" id="KW-1133">Transmembrane helix</keyword>
<gene>
    <name evidence="13" type="ORF">B5V51_13426</name>
</gene>
<dbReference type="GO" id="GO:1905515">
    <property type="term" value="P:non-motile cilium assembly"/>
    <property type="evidence" value="ECO:0007669"/>
    <property type="project" value="TreeGrafter"/>
</dbReference>
<reference evidence="13" key="1">
    <citation type="submission" date="2017-09" db="EMBL/GenBank/DDBJ databases">
        <title>Contemporary evolution of a Lepidopteran species, Heliothis virescens, in response to modern agricultural practices.</title>
        <authorList>
            <person name="Fritz M.L."/>
            <person name="Deyonke A.M."/>
            <person name="Papanicolaou A."/>
            <person name="Micinski S."/>
            <person name="Westbrook J."/>
            <person name="Gould F."/>
        </authorList>
    </citation>
    <scope>NUCLEOTIDE SEQUENCE [LARGE SCALE GENOMIC DNA]</scope>
    <source>
        <strain evidence="13">HvINT-</strain>
        <tissue evidence="13">Whole body</tissue>
    </source>
</reference>
<evidence type="ECO:0000259" key="10">
    <source>
        <dbReference type="Pfam" id="PF23377"/>
    </source>
</evidence>
<name>A0A2A4JRP7_HELVI</name>
<dbReference type="PANTHER" id="PTHR12764:SF4">
    <property type="entry name" value="INTRAFLAGELLAR TRANSPORT PROTEIN 122 HOMOLOG"/>
    <property type="match status" value="1"/>
</dbReference>
<protein>
    <recommendedName>
        <fullName evidence="2">Intraflagellar transport protein 122 homolog</fullName>
    </recommendedName>
</protein>
<dbReference type="InterPro" id="IPR057411">
    <property type="entry name" value="TPR_IFT122"/>
</dbReference>
<comment type="caution">
    <text evidence="13">The sequence shown here is derived from an EMBL/GenBank/DDBJ whole genome shotgun (WGS) entry which is preliminary data.</text>
</comment>
<evidence type="ECO:0000256" key="8">
    <source>
        <dbReference type="SAM" id="MobiDB-lite"/>
    </source>
</evidence>
<feature type="repeat" description="WD" evidence="7">
    <location>
        <begin position="56"/>
        <end position="87"/>
    </location>
</feature>
<feature type="compositionally biased region" description="Polar residues" evidence="8">
    <location>
        <begin position="1276"/>
        <end position="1287"/>
    </location>
</feature>
<dbReference type="PROSITE" id="PS50294">
    <property type="entry name" value="WD_REPEATS_REGION"/>
    <property type="match status" value="1"/>
</dbReference>
<dbReference type="Pfam" id="PF00400">
    <property type="entry name" value="WD40"/>
    <property type="match status" value="1"/>
</dbReference>
<evidence type="ECO:0000256" key="5">
    <source>
        <dbReference type="ARBA" id="ARBA00023069"/>
    </source>
</evidence>
<proteinExistence type="predicted"/>
<feature type="domain" description="IFT122 first beta-propeller" evidence="11">
    <location>
        <begin position="15"/>
        <end position="181"/>
    </location>
</feature>
<dbReference type="InterPro" id="IPR036322">
    <property type="entry name" value="WD40_repeat_dom_sf"/>
</dbReference>
<evidence type="ECO:0000256" key="7">
    <source>
        <dbReference type="PROSITE-ProRule" id="PRU00221"/>
    </source>
</evidence>
<dbReference type="GO" id="GO:0030991">
    <property type="term" value="C:intraciliary transport particle A"/>
    <property type="evidence" value="ECO:0007669"/>
    <property type="project" value="TreeGrafter"/>
</dbReference>
<dbReference type="Pfam" id="PF23377">
    <property type="entry name" value="Beta-prop_IFT122_2nd"/>
    <property type="match status" value="2"/>
</dbReference>
<dbReference type="InterPro" id="IPR015943">
    <property type="entry name" value="WD40/YVTN_repeat-like_dom_sf"/>
</dbReference>
<accession>A0A2A4JRP7</accession>
<feature type="domain" description="IFT122 second beta-propeller" evidence="10">
    <location>
        <begin position="289"/>
        <end position="527"/>
    </location>
</feature>
<dbReference type="PANTHER" id="PTHR12764">
    <property type="entry name" value="WD REPEAT DOMAIN-RELATED"/>
    <property type="match status" value="1"/>
</dbReference>